<protein>
    <recommendedName>
        <fullName evidence="1">tRNA uridine(34) hydroxylase N-terminal domain-containing protein</fullName>
    </recommendedName>
</protein>
<dbReference type="InterPro" id="IPR040503">
    <property type="entry name" value="TRHO_N"/>
</dbReference>
<dbReference type="EMBL" id="UINC01137566">
    <property type="protein sequence ID" value="SVD22985.1"/>
    <property type="molecule type" value="Genomic_DNA"/>
</dbReference>
<dbReference type="PANTHER" id="PTHR43846">
    <property type="entry name" value="UPF0176 PROTEIN YCEA"/>
    <property type="match status" value="1"/>
</dbReference>
<gene>
    <name evidence="2" type="ORF">METZ01_LOCUS375839</name>
</gene>
<dbReference type="Gene3D" id="3.30.70.100">
    <property type="match status" value="1"/>
</dbReference>
<accession>A0A382TMG7</accession>
<reference evidence="2" key="1">
    <citation type="submission" date="2018-05" db="EMBL/GenBank/DDBJ databases">
        <authorList>
            <person name="Lanie J.A."/>
            <person name="Ng W.-L."/>
            <person name="Kazmierczak K.M."/>
            <person name="Andrzejewski T.M."/>
            <person name="Davidsen T.M."/>
            <person name="Wayne K.J."/>
            <person name="Tettelin H."/>
            <person name="Glass J.I."/>
            <person name="Rusch D."/>
            <person name="Podicherti R."/>
            <person name="Tsui H.-C.T."/>
            <person name="Winkler M.E."/>
        </authorList>
    </citation>
    <scope>NUCLEOTIDE SEQUENCE</scope>
</reference>
<feature type="domain" description="tRNA uridine(34) hydroxylase N-terminal" evidence="1">
    <location>
        <begin position="28"/>
        <end position="118"/>
    </location>
</feature>
<name>A0A382TMG7_9ZZZZ</name>
<organism evidence="2">
    <name type="scientific">marine metagenome</name>
    <dbReference type="NCBI Taxonomy" id="408172"/>
    <lineage>
        <taxon>unclassified sequences</taxon>
        <taxon>metagenomes</taxon>
        <taxon>ecological metagenomes</taxon>
    </lineage>
</organism>
<feature type="non-terminal residue" evidence="2">
    <location>
        <position position="173"/>
    </location>
</feature>
<dbReference type="InterPro" id="IPR036873">
    <property type="entry name" value="Rhodanese-like_dom_sf"/>
</dbReference>
<dbReference type="Gene3D" id="3.40.250.10">
    <property type="entry name" value="Rhodanese-like domain"/>
    <property type="match status" value="1"/>
</dbReference>
<evidence type="ECO:0000259" key="1">
    <source>
        <dbReference type="Pfam" id="PF17773"/>
    </source>
</evidence>
<dbReference type="AlphaFoldDB" id="A0A382TMG7"/>
<dbReference type="Pfam" id="PF17773">
    <property type="entry name" value="UPF0176_N"/>
    <property type="match status" value="1"/>
</dbReference>
<dbReference type="PANTHER" id="PTHR43846:SF1">
    <property type="entry name" value="TRNA URIDINE(34) HYDROXYLASE"/>
    <property type="match status" value="1"/>
</dbReference>
<dbReference type="SUPFAM" id="SSF52821">
    <property type="entry name" value="Rhodanese/Cell cycle control phosphatase"/>
    <property type="match status" value="1"/>
</dbReference>
<sequence>MLKNNLFNRRNNEQLTHALDSEQFERITCSFYRYIYIEDLSNIRNQLYAKLININILGRIYIAEEGINAQVNVPVPNWDEFIDILESFTEFKDMQIKTAVINSKYSFIKLIVRVKNKIVADGLKDHLILSTDVETYLSAAEFNEFMDDPNSIVVDIRNYYESEDGRFDNAICP</sequence>
<proteinExistence type="predicted"/>
<evidence type="ECO:0000313" key="2">
    <source>
        <dbReference type="EMBL" id="SVD22985.1"/>
    </source>
</evidence>